<protein>
    <submittedName>
        <fullName evidence="1">Uncharacterized protein</fullName>
    </submittedName>
</protein>
<proteinExistence type="predicted"/>
<dbReference type="HOGENOM" id="CLU_3061928_0_0_9"/>
<evidence type="ECO:0000313" key="1">
    <source>
        <dbReference type="EMBL" id="ERK60517.1"/>
    </source>
</evidence>
<sequence length="53" mass="6041">MLKISFKTSPVYNINKKHLINVILIDNSAMMLVKELIDIIVSMLQIKNPSQSL</sequence>
<dbReference type="PATRIC" id="fig|1321820.3.peg.123"/>
<gene>
    <name evidence="1" type="ORF">HMPREF1983_00124</name>
</gene>
<organism evidence="1 2">
    <name type="scientific">Gemella bergeri ATCC 700627</name>
    <dbReference type="NCBI Taxonomy" id="1321820"/>
    <lineage>
        <taxon>Bacteria</taxon>
        <taxon>Bacillati</taxon>
        <taxon>Bacillota</taxon>
        <taxon>Bacilli</taxon>
        <taxon>Bacillales</taxon>
        <taxon>Gemellaceae</taxon>
        <taxon>Gemella</taxon>
    </lineage>
</organism>
<name>U2SCS1_9BACL</name>
<reference evidence="1 2" key="1">
    <citation type="submission" date="2013-08" db="EMBL/GenBank/DDBJ databases">
        <authorList>
            <person name="Weinstock G."/>
            <person name="Sodergren E."/>
            <person name="Wylie T."/>
            <person name="Fulton L."/>
            <person name="Fulton R."/>
            <person name="Fronick C."/>
            <person name="O'Laughlin M."/>
            <person name="Godfrey J."/>
            <person name="Miner T."/>
            <person name="Herter B."/>
            <person name="Appelbaum E."/>
            <person name="Cordes M."/>
            <person name="Lek S."/>
            <person name="Wollam A."/>
            <person name="Pepin K.H."/>
            <person name="Palsikar V.B."/>
            <person name="Mitreva M."/>
            <person name="Wilson R.K."/>
        </authorList>
    </citation>
    <scope>NUCLEOTIDE SEQUENCE [LARGE SCALE GENOMIC DNA]</scope>
    <source>
        <strain evidence="1 2">ATCC 700627</strain>
    </source>
</reference>
<evidence type="ECO:0000313" key="2">
    <source>
        <dbReference type="Proteomes" id="UP000016637"/>
    </source>
</evidence>
<dbReference type="AlphaFoldDB" id="U2SCS1"/>
<dbReference type="EMBL" id="AWVP01000006">
    <property type="protein sequence ID" value="ERK60517.1"/>
    <property type="molecule type" value="Genomic_DNA"/>
</dbReference>
<comment type="caution">
    <text evidence="1">The sequence shown here is derived from an EMBL/GenBank/DDBJ whole genome shotgun (WGS) entry which is preliminary data.</text>
</comment>
<accession>U2SCS1</accession>
<keyword evidence="2" id="KW-1185">Reference proteome</keyword>
<dbReference type="Proteomes" id="UP000016637">
    <property type="component" value="Unassembled WGS sequence"/>
</dbReference>